<keyword evidence="6" id="KW-1185">Reference proteome</keyword>
<dbReference type="PANTHER" id="PTHR43775:SF51">
    <property type="entry name" value="INACTIVE PHENOLPHTHIOCEROL SYNTHESIS POLYKETIDE SYNTHASE TYPE I PKS1-RELATED"/>
    <property type="match status" value="1"/>
</dbReference>
<organism evidence="5 6">
    <name type="scientific">Actinomadura sediminis</name>
    <dbReference type="NCBI Taxonomy" id="1038904"/>
    <lineage>
        <taxon>Bacteria</taxon>
        <taxon>Bacillati</taxon>
        <taxon>Actinomycetota</taxon>
        <taxon>Actinomycetes</taxon>
        <taxon>Streptosporangiales</taxon>
        <taxon>Thermomonosporaceae</taxon>
        <taxon>Actinomadura</taxon>
    </lineage>
</organism>
<dbReference type="RefSeq" id="WP_378307716.1">
    <property type="nucleotide sequence ID" value="NZ_JBHTJA010000237.1"/>
</dbReference>
<sequence length="498" mass="51054">MSNEGKLLDHLKRVTADLRRANRRVRTLEERAAEPIAIVGTACRLPGGIASPEDLWRTVAGGRDAIGPFPDGRGWDPALHDPDPGRPGTVYARAGGFLDAADAFDAAFFGITPREALAMDPQQRLLLEVSWEAFERAGIDPAPLRGGDTGVYVGVMAQDYGPRMGHAGPDVAGHVLTGTLPAVASGRLSHVFGFEGPSVSVDTACSSSLTALHLAVRALRAGECGLALVGGATVMSGPGLLVEFSRLRGLSPDGRCKAFSAAADGTGLGEGVGVLLVERLADARRRGHRVLAVVRGSAMGSDGASNGLTAPSGPAQRAVIRGALADARLTAAEVDAVEAHGTGTELGDPIEARALLATYGRTRPPGAPLWLGTVKSNIGHAQAAAGVAGVIKMVEAMRHGVLPPTLHAAEPTPHVDWDSGAVGLLTEARPWPDAGRPRRAGVSSFGISGTNVHVVLEQALADAEPARTAPAEPPAALAGGAALPWPLSARGDAGLRAQ</sequence>
<comment type="caution">
    <text evidence="5">The sequence shown here is derived from an EMBL/GenBank/DDBJ whole genome shotgun (WGS) entry which is preliminary data.</text>
</comment>
<dbReference type="InterPro" id="IPR014031">
    <property type="entry name" value="Ketoacyl_synth_C"/>
</dbReference>
<proteinExistence type="predicted"/>
<dbReference type="InterPro" id="IPR014030">
    <property type="entry name" value="Ketoacyl_synth_N"/>
</dbReference>
<protein>
    <submittedName>
        <fullName evidence="5">Beta-ketoacyl synthase N-terminal-like domain-containing protein</fullName>
    </submittedName>
</protein>
<comment type="cofactor">
    <cofactor evidence="1">
        <name>pantetheine 4'-phosphate</name>
        <dbReference type="ChEBI" id="CHEBI:47942"/>
    </cofactor>
</comment>
<feature type="domain" description="Ketosynthase family 3 (KS3)" evidence="4">
    <location>
        <begin position="33"/>
        <end position="458"/>
    </location>
</feature>
<dbReference type="InterPro" id="IPR050091">
    <property type="entry name" value="PKS_NRPS_Biosynth_Enz"/>
</dbReference>
<dbReference type="SMART" id="SM00825">
    <property type="entry name" value="PKS_KS"/>
    <property type="match status" value="1"/>
</dbReference>
<dbReference type="PANTHER" id="PTHR43775">
    <property type="entry name" value="FATTY ACID SYNTHASE"/>
    <property type="match status" value="1"/>
</dbReference>
<evidence type="ECO:0000256" key="1">
    <source>
        <dbReference type="ARBA" id="ARBA00001957"/>
    </source>
</evidence>
<dbReference type="Proteomes" id="UP001596972">
    <property type="component" value="Unassembled WGS sequence"/>
</dbReference>
<feature type="non-terminal residue" evidence="5">
    <location>
        <position position="498"/>
    </location>
</feature>
<dbReference type="InterPro" id="IPR015083">
    <property type="entry name" value="NorB/c/GfsB-D-like_docking"/>
</dbReference>
<keyword evidence="3" id="KW-0511">Multifunctional enzyme</keyword>
<evidence type="ECO:0000313" key="6">
    <source>
        <dbReference type="Proteomes" id="UP001596972"/>
    </source>
</evidence>
<reference evidence="6" key="1">
    <citation type="journal article" date="2019" name="Int. J. Syst. Evol. Microbiol.">
        <title>The Global Catalogue of Microorganisms (GCM) 10K type strain sequencing project: providing services to taxonomists for standard genome sequencing and annotation.</title>
        <authorList>
            <consortium name="The Broad Institute Genomics Platform"/>
            <consortium name="The Broad Institute Genome Sequencing Center for Infectious Disease"/>
            <person name="Wu L."/>
            <person name="Ma J."/>
        </authorList>
    </citation>
    <scope>NUCLEOTIDE SEQUENCE [LARGE SCALE GENOMIC DNA]</scope>
    <source>
        <strain evidence="6">JCM 31202</strain>
    </source>
</reference>
<dbReference type="Pfam" id="PF08990">
    <property type="entry name" value="Docking"/>
    <property type="match status" value="1"/>
</dbReference>
<dbReference type="PROSITE" id="PS52004">
    <property type="entry name" value="KS3_2"/>
    <property type="match status" value="1"/>
</dbReference>
<name>A0ABW3F4C8_9ACTN</name>
<accession>A0ABW3F4C8</accession>
<dbReference type="SUPFAM" id="SSF53901">
    <property type="entry name" value="Thiolase-like"/>
    <property type="match status" value="1"/>
</dbReference>
<evidence type="ECO:0000256" key="3">
    <source>
        <dbReference type="ARBA" id="ARBA00023268"/>
    </source>
</evidence>
<dbReference type="InterPro" id="IPR020841">
    <property type="entry name" value="PKS_Beta-ketoAc_synthase_dom"/>
</dbReference>
<evidence type="ECO:0000313" key="5">
    <source>
        <dbReference type="EMBL" id="MFD0906142.1"/>
    </source>
</evidence>
<dbReference type="EMBL" id="JBHTJA010000237">
    <property type="protein sequence ID" value="MFD0906142.1"/>
    <property type="molecule type" value="Genomic_DNA"/>
</dbReference>
<dbReference type="Pfam" id="PF02801">
    <property type="entry name" value="Ketoacyl-synt_C"/>
    <property type="match status" value="1"/>
</dbReference>
<dbReference type="Gene3D" id="3.40.47.10">
    <property type="match status" value="1"/>
</dbReference>
<dbReference type="PROSITE" id="PS00606">
    <property type="entry name" value="KS3_1"/>
    <property type="match status" value="1"/>
</dbReference>
<evidence type="ECO:0000256" key="2">
    <source>
        <dbReference type="ARBA" id="ARBA00022679"/>
    </source>
</evidence>
<dbReference type="InterPro" id="IPR032821">
    <property type="entry name" value="PKS_assoc"/>
</dbReference>
<dbReference type="Gene3D" id="3.30.70.3290">
    <property type="match status" value="1"/>
</dbReference>
<dbReference type="InterPro" id="IPR018201">
    <property type="entry name" value="Ketoacyl_synth_AS"/>
</dbReference>
<dbReference type="Pfam" id="PF00109">
    <property type="entry name" value="ketoacyl-synt"/>
    <property type="match status" value="1"/>
</dbReference>
<dbReference type="CDD" id="cd00833">
    <property type="entry name" value="PKS"/>
    <property type="match status" value="1"/>
</dbReference>
<gene>
    <name evidence="5" type="ORF">ACFQ11_37615</name>
</gene>
<evidence type="ECO:0000259" key="4">
    <source>
        <dbReference type="PROSITE" id="PS52004"/>
    </source>
</evidence>
<keyword evidence="2" id="KW-0808">Transferase</keyword>
<dbReference type="InterPro" id="IPR016039">
    <property type="entry name" value="Thiolase-like"/>
</dbReference>
<dbReference type="Pfam" id="PF16197">
    <property type="entry name" value="KAsynt_C_assoc"/>
    <property type="match status" value="1"/>
</dbReference>